<evidence type="ECO:0000313" key="2">
    <source>
        <dbReference type="Proteomes" id="UP000237000"/>
    </source>
</evidence>
<gene>
    <name evidence="1" type="ORF">TorRG33x02_241000</name>
</gene>
<dbReference type="Proteomes" id="UP000237000">
    <property type="component" value="Unassembled WGS sequence"/>
</dbReference>
<name>A0A2P5DV13_TREOI</name>
<evidence type="ECO:0000313" key="1">
    <source>
        <dbReference type="EMBL" id="PON77128.1"/>
    </source>
</evidence>
<organism evidence="1 2">
    <name type="scientific">Trema orientale</name>
    <name type="common">Charcoal tree</name>
    <name type="synonym">Celtis orientalis</name>
    <dbReference type="NCBI Taxonomy" id="63057"/>
    <lineage>
        <taxon>Eukaryota</taxon>
        <taxon>Viridiplantae</taxon>
        <taxon>Streptophyta</taxon>
        <taxon>Embryophyta</taxon>
        <taxon>Tracheophyta</taxon>
        <taxon>Spermatophyta</taxon>
        <taxon>Magnoliopsida</taxon>
        <taxon>eudicotyledons</taxon>
        <taxon>Gunneridae</taxon>
        <taxon>Pentapetalae</taxon>
        <taxon>rosids</taxon>
        <taxon>fabids</taxon>
        <taxon>Rosales</taxon>
        <taxon>Cannabaceae</taxon>
        <taxon>Trema</taxon>
    </lineage>
</organism>
<dbReference type="EMBL" id="JXTC01000247">
    <property type="protein sequence ID" value="PON77128.1"/>
    <property type="molecule type" value="Genomic_DNA"/>
</dbReference>
<accession>A0A2P5DV13</accession>
<dbReference type="AlphaFoldDB" id="A0A2P5DV13"/>
<proteinExistence type="predicted"/>
<dbReference type="InParanoid" id="A0A2P5DV13"/>
<sequence length="109" mass="12238">MKCGPYHVACKATRYKYIFPLGATLKENICDIICHSVRDLRLSDPSFILFSLFLSLERCRLAPSAASPLSLSLLASLFTFAHTLRHSHLSLSLSEFESEFALLNLSSMR</sequence>
<keyword evidence="2" id="KW-1185">Reference proteome</keyword>
<reference evidence="2" key="1">
    <citation type="submission" date="2016-06" db="EMBL/GenBank/DDBJ databases">
        <title>Parallel loss of symbiosis genes in relatives of nitrogen-fixing non-legume Parasponia.</title>
        <authorList>
            <person name="Van Velzen R."/>
            <person name="Holmer R."/>
            <person name="Bu F."/>
            <person name="Rutten L."/>
            <person name="Van Zeijl A."/>
            <person name="Liu W."/>
            <person name="Santuari L."/>
            <person name="Cao Q."/>
            <person name="Sharma T."/>
            <person name="Shen D."/>
            <person name="Roswanjaya Y."/>
            <person name="Wardhani T."/>
            <person name="Kalhor M.S."/>
            <person name="Jansen J."/>
            <person name="Van den Hoogen J."/>
            <person name="Gungor B."/>
            <person name="Hartog M."/>
            <person name="Hontelez J."/>
            <person name="Verver J."/>
            <person name="Yang W.-C."/>
            <person name="Schijlen E."/>
            <person name="Repin R."/>
            <person name="Schilthuizen M."/>
            <person name="Schranz E."/>
            <person name="Heidstra R."/>
            <person name="Miyata K."/>
            <person name="Fedorova E."/>
            <person name="Kohlen W."/>
            <person name="Bisseling T."/>
            <person name="Smit S."/>
            <person name="Geurts R."/>
        </authorList>
    </citation>
    <scope>NUCLEOTIDE SEQUENCE [LARGE SCALE GENOMIC DNA]</scope>
    <source>
        <strain evidence="2">cv. RG33-2</strain>
    </source>
</reference>
<comment type="caution">
    <text evidence="1">The sequence shown here is derived from an EMBL/GenBank/DDBJ whole genome shotgun (WGS) entry which is preliminary data.</text>
</comment>
<protein>
    <submittedName>
        <fullName evidence="1">Uncharacterized protein</fullName>
    </submittedName>
</protein>